<dbReference type="Proteomes" id="UP000257317">
    <property type="component" value="Unassembled WGS sequence"/>
</dbReference>
<name>A0A2Z6TNU8_9LACO</name>
<dbReference type="Gene3D" id="1.10.260.40">
    <property type="entry name" value="lambda repressor-like DNA-binding domains"/>
    <property type="match status" value="1"/>
</dbReference>
<dbReference type="SMART" id="SM00530">
    <property type="entry name" value="HTH_XRE"/>
    <property type="match status" value="1"/>
</dbReference>
<sequence>MVIGDYLKQQRLQLKLSRKEFSKNVIDSSHLAHVENNRNEIRAVTFIELLNENKISIIDFLENFGSFHAQSHAMQIKASEAYFNHDVETLQTLIDNAPYPDSVSFQVIEFMIDKLNGQPQAFPRKKRLIIKKFLLAIEDWDENSLWIIANSLELYTLEEVDRIVTWLFSNQRDFDHYTDYHIKLLAQIVVSYLEQAVKENYVQGQIERGYHYLAALPNRSIIFYEKMQGAYIKAAQRGQWDKMYLISHYLPIN</sequence>
<dbReference type="EMBL" id="BFBY01000002">
    <property type="protein sequence ID" value="GBG04417.1"/>
    <property type="molecule type" value="Genomic_DNA"/>
</dbReference>
<dbReference type="SUPFAM" id="SSF47413">
    <property type="entry name" value="lambda repressor-like DNA-binding domains"/>
    <property type="match status" value="1"/>
</dbReference>
<accession>A0A2Z6TNU8</accession>
<keyword evidence="3" id="KW-1185">Reference proteome</keyword>
<proteinExistence type="predicted"/>
<dbReference type="RefSeq" id="WP_117117765.1">
    <property type="nucleotide sequence ID" value="NZ_BFBY01000002.1"/>
</dbReference>
<dbReference type="InterPro" id="IPR001387">
    <property type="entry name" value="Cro/C1-type_HTH"/>
</dbReference>
<gene>
    <name evidence="2" type="ORF">LrDSM24759_03310</name>
</gene>
<evidence type="ECO:0000313" key="3">
    <source>
        <dbReference type="Proteomes" id="UP000257317"/>
    </source>
</evidence>
<comment type="caution">
    <text evidence="2">The sequence shown here is derived from an EMBL/GenBank/DDBJ whole genome shotgun (WGS) entry which is preliminary data.</text>
</comment>
<evidence type="ECO:0000259" key="1">
    <source>
        <dbReference type="SMART" id="SM00530"/>
    </source>
</evidence>
<reference evidence="3" key="1">
    <citation type="submission" date="2018-03" db="EMBL/GenBank/DDBJ databases">
        <title>New taxa in the Lactobacillus gasseri group.</title>
        <authorList>
            <person name="Tanizawa Y."/>
            <person name="Tohno M."/>
            <person name="Endo A."/>
            <person name="Arita M."/>
        </authorList>
    </citation>
    <scope>NUCLEOTIDE SEQUENCE [LARGE SCALE GENOMIC DNA]</scope>
    <source>
        <strain evidence="3">DSM 24759</strain>
    </source>
</reference>
<dbReference type="InterPro" id="IPR010982">
    <property type="entry name" value="Lambda_DNA-bd_dom_sf"/>
</dbReference>
<dbReference type="OrthoDB" id="2329808at2"/>
<protein>
    <recommendedName>
        <fullName evidence="1">HTH cro/C1-type domain-containing protein</fullName>
    </recommendedName>
</protein>
<dbReference type="AlphaFoldDB" id="A0A2Z6TNU8"/>
<organism evidence="2 3">
    <name type="scientific">Lactobacillus rodentium</name>
    <dbReference type="NCBI Taxonomy" id="947835"/>
    <lineage>
        <taxon>Bacteria</taxon>
        <taxon>Bacillati</taxon>
        <taxon>Bacillota</taxon>
        <taxon>Bacilli</taxon>
        <taxon>Lactobacillales</taxon>
        <taxon>Lactobacillaceae</taxon>
        <taxon>Lactobacillus</taxon>
    </lineage>
</organism>
<evidence type="ECO:0000313" key="2">
    <source>
        <dbReference type="EMBL" id="GBG04417.1"/>
    </source>
</evidence>
<dbReference type="GO" id="GO:0003677">
    <property type="term" value="F:DNA binding"/>
    <property type="evidence" value="ECO:0007669"/>
    <property type="project" value="InterPro"/>
</dbReference>
<feature type="domain" description="HTH cro/C1-type" evidence="1">
    <location>
        <begin position="6"/>
        <end position="60"/>
    </location>
</feature>